<organism evidence="2 3">
    <name type="scientific">Acacia crassicarpa</name>
    <name type="common">northern wattle</name>
    <dbReference type="NCBI Taxonomy" id="499986"/>
    <lineage>
        <taxon>Eukaryota</taxon>
        <taxon>Viridiplantae</taxon>
        <taxon>Streptophyta</taxon>
        <taxon>Embryophyta</taxon>
        <taxon>Tracheophyta</taxon>
        <taxon>Spermatophyta</taxon>
        <taxon>Magnoliopsida</taxon>
        <taxon>eudicotyledons</taxon>
        <taxon>Gunneridae</taxon>
        <taxon>Pentapetalae</taxon>
        <taxon>rosids</taxon>
        <taxon>fabids</taxon>
        <taxon>Fabales</taxon>
        <taxon>Fabaceae</taxon>
        <taxon>Caesalpinioideae</taxon>
        <taxon>mimosoid clade</taxon>
        <taxon>Acacieae</taxon>
        <taxon>Acacia</taxon>
    </lineage>
</organism>
<protein>
    <submittedName>
        <fullName evidence="2">Uncharacterized protein</fullName>
    </submittedName>
</protein>
<proteinExistence type="predicted"/>
<accession>A0AAE1TJ15</accession>
<comment type="caution">
    <text evidence="2">The sequence shown here is derived from an EMBL/GenBank/DDBJ whole genome shotgun (WGS) entry which is preliminary data.</text>
</comment>
<feature type="compositionally biased region" description="Low complexity" evidence="1">
    <location>
        <begin position="43"/>
        <end position="67"/>
    </location>
</feature>
<dbReference type="AlphaFoldDB" id="A0AAE1TJ15"/>
<name>A0AAE1TJ15_9FABA</name>
<evidence type="ECO:0000256" key="1">
    <source>
        <dbReference type="SAM" id="MobiDB-lite"/>
    </source>
</evidence>
<reference evidence="2" key="1">
    <citation type="submission" date="2023-10" db="EMBL/GenBank/DDBJ databases">
        <title>Chromosome-level genome of the transformable northern wattle, Acacia crassicarpa.</title>
        <authorList>
            <person name="Massaro I."/>
            <person name="Sinha N.R."/>
            <person name="Poethig S."/>
            <person name="Leichty A.R."/>
        </authorList>
    </citation>
    <scope>NUCLEOTIDE SEQUENCE</scope>
    <source>
        <strain evidence="2">Acra3RX</strain>
        <tissue evidence="2">Leaf</tissue>
    </source>
</reference>
<evidence type="ECO:0000313" key="3">
    <source>
        <dbReference type="Proteomes" id="UP001293593"/>
    </source>
</evidence>
<dbReference type="Proteomes" id="UP001293593">
    <property type="component" value="Unassembled WGS sequence"/>
</dbReference>
<evidence type="ECO:0000313" key="2">
    <source>
        <dbReference type="EMBL" id="KAK4285245.1"/>
    </source>
</evidence>
<keyword evidence="3" id="KW-1185">Reference proteome</keyword>
<gene>
    <name evidence="2" type="ORF">QN277_001972</name>
</gene>
<dbReference type="EMBL" id="JAWXYG010000001">
    <property type="protein sequence ID" value="KAK4285245.1"/>
    <property type="molecule type" value="Genomic_DNA"/>
</dbReference>
<sequence length="97" mass="10300">MKFFSSSNSIIVLIFSIATLMLCLCVNVSLARTLPHTQPPSSPSSSLDQNNMTSSSSSSQAFSHSNQGPATVAASLRSIPPSRPNPTQNKLRPGIRV</sequence>
<feature type="region of interest" description="Disordered" evidence="1">
    <location>
        <begin position="35"/>
        <end position="97"/>
    </location>
</feature>